<keyword evidence="3" id="KW-1185">Reference proteome</keyword>
<comment type="caution">
    <text evidence="2">The sequence shown here is derived from an EMBL/GenBank/DDBJ whole genome shotgun (WGS) entry which is preliminary data.</text>
</comment>
<protein>
    <submittedName>
        <fullName evidence="2">Uncharacterized protein</fullName>
    </submittedName>
</protein>
<evidence type="ECO:0000313" key="3">
    <source>
        <dbReference type="Proteomes" id="UP001428341"/>
    </source>
</evidence>
<evidence type="ECO:0000313" key="2">
    <source>
        <dbReference type="EMBL" id="KAK9192583.1"/>
    </source>
</evidence>
<dbReference type="Proteomes" id="UP001428341">
    <property type="component" value="Unassembled WGS sequence"/>
</dbReference>
<organism evidence="2 3">
    <name type="scientific">Citrus x changshan-huyou</name>
    <dbReference type="NCBI Taxonomy" id="2935761"/>
    <lineage>
        <taxon>Eukaryota</taxon>
        <taxon>Viridiplantae</taxon>
        <taxon>Streptophyta</taxon>
        <taxon>Embryophyta</taxon>
        <taxon>Tracheophyta</taxon>
        <taxon>Spermatophyta</taxon>
        <taxon>Magnoliopsida</taxon>
        <taxon>eudicotyledons</taxon>
        <taxon>Gunneridae</taxon>
        <taxon>Pentapetalae</taxon>
        <taxon>rosids</taxon>
        <taxon>malvids</taxon>
        <taxon>Sapindales</taxon>
        <taxon>Rutaceae</taxon>
        <taxon>Aurantioideae</taxon>
        <taxon>Citrus</taxon>
    </lineage>
</organism>
<sequence length="5089" mass="546528">MGATIPALMHRIPSELRSKACLGESSTKMGDLLGSPRVAPLLLSFQPVNPLFAADPFTFACVSGFRSRARGLRAARTRRGAGNGPRRAELCGGRNSAVKRAWARAVLRWVTSWEVLVLHPSFYLFSRLILFSRPTPSLLRALAGFDRGRGVSGQLGPAGERGKGRGGLNCAAAESGQNSAVKRAWARAVLRWVTSWEVLVLHPSFYLFSRLILFSRPTPSLLRALAGFDRGRGVSGQLGPAGERGKGRGGLNCAAAESGQNSAVKRAWARAVLRWVTSWEVLVLHPSFYLFSRLILFSRPTPSLLRALAGFDRGRGVSGQLGPAGERGKGRGGLNCAAAESGQNSAVKRAWARAVLRWVTSWEVLVLHPSFYLFSRLILFSRPTPSLLRALAGFDRGRGVSGQLGPAGGRGKGRGGLNCAAAESGQNSAVKRAWARAVLRWVTSWEVLVLHPSFYLFSRLILFSRPTPSLLRALAGFDRGRGVSGQLGPAGERGKGRGGLNCAAAESGQNSAVKRAWARAVLRWVTSWEVLVLHPSFYLFSRLILFSRPTPSLLRALAGFDRGRGVSGQLGPAGERGKGRGGLNCAAAESGQNSAVKRAWARAVLRWVTSWEVLVLHPSFYLFSRLILFSRPTPSLLRALAGFDRGRGVSGQLGPAGERGKGRGGLNCAAAESGQNSAVKRAWARAVLRWVTSWEVLVLHPSFYLFSRLILFSRPTPSLLRALAGFDRGRGVSGQLGPAGERGKGRGGLNCAAAESGQNSAVKRAWARAVLRWVTSWEVLVLHPSFYLFSRLILFSRPTPSLLRALAGFDRGRGVSGQLGPAGERGKGRGGLNCAAAESGQNSAVKRAWARAVLRWVTSWEVLVLHPSFYLFSRLILFSRSTPSLLRALAGFDRGRGVSGQLGPAGERGKGRGGLNCAAAESGQNSAVKRAWARAVLRWVTSWEVLVLHPSFYLFSRLILFSRPTPSLLRALAGFDRGRGVSGQLGPAGERGKGRGGLNCAAAESGQNSAVKRAWARAVLRWVTSWEVLVLHPSFYLFSRLILFSRPTPSLLRALAGFDRGRGVSGQLGPAGERGKGRGGLNCAAAESGQNSAVKRAWARAVLRWVTSWEVLVLHPSFYLFSRLILFSRPTPSLLRALAGFDRGRGVSGQFGPAGERGKGRGGLNCAAAESGQSRGARVNRLILFSRPTPSLLRALAGFDRGRGVSGQLGPAGERGKGRGGLNCAAAESGQNSAVKRAWARAVLRWVTSWEVLVLHPSFYLFSRLILFSRPTPSLLRALAGFDRGRGVSGQLGPAGERGKGRGGLNCAAAESGQNSAVKRAWARAVLRWVTSWEVLVLHPSFYLFSRLILFSRPTPSLLRALAGFDRGRGVSGQLGPAGERGKGRGGLNCAAAESGQNSAVKRAWARAVLRWVTSWEVLVLHPSFYLFSRLILFSRPTPSLLRALAGFDRGRGVSGQLGPAGERGKGRGGLNCAAAESGQNSAVKRAWARAVLRWVTSWEVLVLHPSFYLFSRLILFSRPTPSLLRALAGFDRGRGVSGQLGPAGERGKGRGGLNCAAAESGQNSAVKRAWARAVLRWVTSWEVLVLHPSFYLFSRLILFSRPTPSLLRALAGFDRGRGVSGQLGPAGERGKGRGGLNCAAAESGQNSAVKRAWARAVLRWVTSWEVLVLHPSFYLFSRLILFSRPTPSLLRALAGFDRGRGVSGQFGPAGERGKGRGGLNCAAAESGQNSAVKLAWARAVLRWVTSWEVLVLHPSFYLFSRLILFSRPTPSLLRALAGFDRGRGVSGQLGPAGERGKGRGGLNCAAAESGQNSAVKRAWARAVLRWVTSWEVLVLHPSFYLFSRLILFSRPTPSLLRALAGFDRGRGVSGQLGPAGERGKGRGGLNCAAAESGQNSAVKRAWARAVLRWVTSWEVLVLHPSFYLFSRLILFSRPTPSLLRALAGFDRGRGVSGQLGPAGERGKGRGGLNCAAAESGQNSAVKRAWARAVLRWVTSWEVLVLHPSFYLFSRLILFSRPTPSLLRALAGFDRGRGVSGQLGPAGERGKGRGGLNCAAAESGQNSAVKRAWARAVLRWVTSWEVLVLHPSFYLFSRLILFSRPTPSLLRALAGFDRGRGVSGQLGPAGERGKGRGGLNCAAAESGQNSAVKRAWARAVLRWVTSWEVLVLHPSFYLFSRLILFSRPTPSLLRALAGFDRGRGVSGQLGPAGERGKGRGGLNCAAAESGQNSAVKRAWARAVLRWVTSWEVLVLHPSFYLFSRLILFSRPTPSLLRALAGFDRGRGVSGQLGPAGERGKGRGGLNCAAAESGQNSAVERAWARAVLRWVTSWEVLVLHPSFYLFSRLILFSRPTPSLLRALAGFDRGRGVSGQLGPAGERGKGRGGLNCAAAESGQNSAVKRAWARAVLRWVTSWEVLVLHPSFYLFSRLILFSRPTPSLLRALAGFDRGRGVSGQLGPAGERGKGRGGLNCAAAESGQNSAVKRAWARAVLRWVTSWEVLVLHPSFYLFSRLILFSRPTPSLLRALAGFDRGRGVSGQLGPAGERGKGRGGLNCAAAESGQNSAVKRAWARAVLRWVTSWEVLVLHPSFYLFSRLILFSRPTPSLLRALAGFDRGRGVSGQLGPAGERGKGRGGLNCAAAESGQNSAVKRAWARAVLRWVTSWEVLVLHPSFYLFSRLILFSRPTPSLLRALAGFDRGRGVSGQFGPAGERGKGRGGLNCAAAESGQNSAVKLAWARAVLRWVTSWEVLVLHPSFYLFSRLILFSRPTPSLLRALAGFDRGRGVSGQLGPAGERGKGRGGLNCAAAESGQNSAVKRAWARAVLRWVTSWEVLVLHPSFYLFSRLILFSRPTPSLLRALAGFDRGRGVSGQLGPAGERGKGRGGLNCAAAESGQNSAVKRAWARAVLRWVTSWEVLVLHPSFYLFSRLILFSRPTPSLLRALAGFDRGRGVSGQLGPAGERGKGRGGLNCAAAESGQNSAVKRAWARAVLRWVTSWEVLVLHPSFYLFSRLILFSRPTPSLLRALAGFDRGRGVSGQLGPAGERGKGRGGLNCAAAESGQNSAVKRAWARAVLRWVTSWEVLVLHPSFYLFSRLILFSRPTPSLLRALAGFDRGRGVSGQLGPAGERGKGRGGLNCAAAESGQNSAVKRAWARAVLRWVTSWEVLVLHPSFYLFSRLILFSRPTPSLLRALAGFDRGRGVSGQLGPAGERGKGRGGLNCAAAESGQNSAVKRAWARAVLRWVTSWEVLVLHPSFYLFSRLILFSRPTPSLLRALAGFDRGRGVSGQLGPAGERGKGRGGLNCAAAESGQNSAVERAWARAVLRWVTSWEVLVLHPSFYLFSRLILFSRPTPSLLRALAGFDRGRGVSGQLGPAGERGKGRGGLNCAAAESGQNSAVKRAWARAVLRWVTSWEVLVLHPSFYLFSRLILFSRPTPSLLRALAGFDRGRGVSGQLGPAGERGKGRGGLNCAAAESGQNSAVKRAWARAVLRWVTSWEVLVLHPSFYLFSRLILFSRPTPSLLRALAGFDRGRGVSGQLGPAGERGKGRGGLNCAAAESGQNSAVKRAWARAVLRWVTSWEVLVLHPSFYLFSRLILFSRSTPSLLRALAGFDRGRGVSGQLGPAGERGKGRGGLNCAAAESGQNSAVKRAWARAVLRWVTSWEVLVLHPSFYLFSRLILFSRPTPSLLRALAGFDRGRGVSGQLGPAGERGKGRGGLNCAAAESGQNSAVKRAWARAVLRWVTSWEVLVLHPSFYLFSRLILFSRPTPSLLRALAGFDRGRGVSGQLGPAGERGKGRGGLNCAAAESGQNSAVKRAWARAVLRWVTSWEVLVLHPSFYLFSRLILFSRPTPSLLRALAGFDRGRGVSGQLGPAGERGKGRGGLNCAAAESGQNSAVKRAWARAVLRWVTSWEVLVLHPSFYLFSRLILFSRPTPSLLRALAGFDRGRGVSGQLGPAGERGKGRGGLNCAAAESGQNAAVKRAWARAVLRWVTSWEVLVLHPSFYLFSRLILFSRPTPSLLRALAGFDRGRGVSGLLGPAGERGKGRGGLNCAAAESGQNSAVKRAWARAVLRWVTSWEVLVLHPSFYLFSRLILFSRPTPSLLRALAGFDRGRGVSGQLGPAGERGKGRGGLNCAAAESGQARGARVNRLILFSRPTPSLLRALAGFDRGRGVSGQLGPAGERGKGRGGLNCAAAESGQNSAVKRAWARAVLRWVTSWEVLVLHPSFYLFSRLILFSRPTPSLLRALAGFDRGRGVSGQLGPAGERGKGRGGLNCAAAESGQNSAVKRAWARAVLRWVTSWEVLVLHPSFYLFSRLILFSRPTPSLLRALAGFDRGRGVSGQLGPAGERGKGRVGLNCAAAESGQARGARVNRLILFSRPTPSLLRALAGFDRGRGVSGQLGPAGERGKGRGGLNCAAAESGQNSAVKRAWARAVLRWVTSWEVLVLHPSFYLFSRLILFSRPTPSLLRALAGFDRGRGVSGQLGPAGERGKGRGGLNCAAAESGQNSAVKRAWARAVLRWVTSWEVLVLHPSFYLFSRLILFSRPTPSLLRALAGFDRGRGVSGQLGPAGERGKGRGGLNCAAAESGQNSAVERAWARAVLRWVTSWEVLVLHPSFYLFSRLILFSRPTPSLLRALAGFDRGRGVSGQLGPAGERGKGRGGLNCAAAESGQNSAVERAWARAVLRWVTSWEVLVLHPSFYLFSRLILFSRPTPSLLRALAGFDRGRGVSGQLGPAGERGKGRGGLNCAAAESGQNSAVERAWARAVLRWVTSWEVLVLHPSFYLFSRLILFSRPTPSLLRALAGFDRGRGVSGQLGPAGERGKGRGGLNCAAAESGQNSAVKRAWARAVLRWVTSWEVLVLHPSFYLFSRLILFSRPTPSLLRALAGFDRGRGVSGQLGPAGERGKGRGGLNCAAAESGQNSAVERAWARAVLRWVTSWEVLVLHPSFYLFSRLILFSRPTPSLLRALAGFDRGRGVSGQLGPAGERGKGRGGLNCAAAESGQNSAVERAWARAVLRWVTSWEVLVLHPSFYLFSRLILFSRPTPSLLRALAGFDRGRGVSGQLGPAGERGKGRGGLNCAAAESGQARGARVK</sequence>
<accession>A0AAP0QHE3</accession>
<gene>
    <name evidence="2" type="ORF">WN944_003276</name>
</gene>
<dbReference type="EMBL" id="JBCGBO010000006">
    <property type="protein sequence ID" value="KAK9192583.1"/>
    <property type="molecule type" value="Genomic_DNA"/>
</dbReference>
<proteinExistence type="predicted"/>
<name>A0AAP0QHE3_9ROSI</name>
<reference evidence="2 3" key="1">
    <citation type="submission" date="2024-05" db="EMBL/GenBank/DDBJ databases">
        <title>Haplotype-resolved chromosome-level genome assembly of Huyou (Citrus changshanensis).</title>
        <authorList>
            <person name="Miao C."/>
            <person name="Chen W."/>
            <person name="Wu Y."/>
            <person name="Wang L."/>
            <person name="Zhao S."/>
            <person name="Grierson D."/>
            <person name="Xu C."/>
            <person name="Chen K."/>
        </authorList>
    </citation>
    <scope>NUCLEOTIDE SEQUENCE [LARGE SCALE GENOMIC DNA]</scope>
    <source>
        <strain evidence="2">01-14</strain>
        <tissue evidence="2">Leaf</tissue>
    </source>
</reference>
<feature type="region of interest" description="Disordered" evidence="1">
    <location>
        <begin position="5058"/>
        <end position="5089"/>
    </location>
</feature>
<evidence type="ECO:0000256" key="1">
    <source>
        <dbReference type="SAM" id="MobiDB-lite"/>
    </source>
</evidence>